<evidence type="ECO:0000259" key="1">
    <source>
        <dbReference type="SMART" id="SM00989"/>
    </source>
</evidence>
<dbReference type="Pfam" id="PF07700">
    <property type="entry name" value="HNOB"/>
    <property type="match status" value="1"/>
</dbReference>
<evidence type="ECO:0000313" key="3">
    <source>
        <dbReference type="Proteomes" id="UP000244223"/>
    </source>
</evidence>
<dbReference type="SMART" id="SM00989">
    <property type="entry name" value="V4R"/>
    <property type="match status" value="1"/>
</dbReference>
<sequence length="185" mass="20775">MGICMKGIVFNLLEEVVSQHHGVDMWDTLLEDAKLTGIYTSLGSYPDGDMHALVMAAAQRLSLEPNAVLRWFGQQAMPILAQRYPIFFAAHTSTRPFLMSLNHIIHPEVKKIYAGAEVPIFDFQHDPDGSLLMGYHSARHLCALAQGFAEGAASYYHETLVIDELNCMHRGDSKCLFHIQFQQQV</sequence>
<organism evidence="2 3">
    <name type="scientific">Agitococcus lubricus</name>
    <dbReference type="NCBI Taxonomy" id="1077255"/>
    <lineage>
        <taxon>Bacteria</taxon>
        <taxon>Pseudomonadati</taxon>
        <taxon>Pseudomonadota</taxon>
        <taxon>Gammaproteobacteria</taxon>
        <taxon>Moraxellales</taxon>
        <taxon>Moraxellaceae</taxon>
        <taxon>Agitococcus</taxon>
    </lineage>
</organism>
<evidence type="ECO:0000313" key="2">
    <source>
        <dbReference type="EMBL" id="PTQ88915.1"/>
    </source>
</evidence>
<feature type="domain" description="4-vinyl reductase 4VR" evidence="1">
    <location>
        <begin position="120"/>
        <end position="181"/>
    </location>
</feature>
<dbReference type="AlphaFoldDB" id="A0A2T5IY74"/>
<dbReference type="SUPFAM" id="SSF111126">
    <property type="entry name" value="Ligand-binding domain in the NO signalling and Golgi transport"/>
    <property type="match status" value="1"/>
</dbReference>
<gene>
    <name evidence="2" type="ORF">C8N29_11064</name>
</gene>
<name>A0A2T5IY74_9GAMM</name>
<keyword evidence="3" id="KW-1185">Reference proteome</keyword>
<reference evidence="2 3" key="1">
    <citation type="submission" date="2018-04" db="EMBL/GenBank/DDBJ databases">
        <title>Genomic Encyclopedia of Archaeal and Bacterial Type Strains, Phase II (KMG-II): from individual species to whole genera.</title>
        <authorList>
            <person name="Goeker M."/>
        </authorList>
    </citation>
    <scope>NUCLEOTIDE SEQUENCE [LARGE SCALE GENOMIC DNA]</scope>
    <source>
        <strain evidence="2 3">DSM 5822</strain>
    </source>
</reference>
<protein>
    <submittedName>
        <fullName evidence="2">Heme-NO-binding protein</fullName>
    </submittedName>
</protein>
<dbReference type="InterPro" id="IPR038158">
    <property type="entry name" value="H-NOX_domain_sf"/>
</dbReference>
<dbReference type="GO" id="GO:0020037">
    <property type="term" value="F:heme binding"/>
    <property type="evidence" value="ECO:0007669"/>
    <property type="project" value="InterPro"/>
</dbReference>
<proteinExistence type="predicted"/>
<dbReference type="InterPro" id="IPR004096">
    <property type="entry name" value="V4R"/>
</dbReference>
<accession>A0A2T5IY74</accession>
<dbReference type="InterPro" id="IPR011644">
    <property type="entry name" value="Heme_NO-bd"/>
</dbReference>
<dbReference type="InterPro" id="IPR024096">
    <property type="entry name" value="NO_sig/Golgi_transp_ligand-bd"/>
</dbReference>
<dbReference type="EMBL" id="QAON01000010">
    <property type="protein sequence ID" value="PTQ88915.1"/>
    <property type="molecule type" value="Genomic_DNA"/>
</dbReference>
<comment type="caution">
    <text evidence="2">The sequence shown here is derived from an EMBL/GenBank/DDBJ whole genome shotgun (WGS) entry which is preliminary data.</text>
</comment>
<dbReference type="Proteomes" id="UP000244223">
    <property type="component" value="Unassembled WGS sequence"/>
</dbReference>
<dbReference type="Gene3D" id="3.90.1520.10">
    <property type="entry name" value="H-NOX domain"/>
    <property type="match status" value="1"/>
</dbReference>